<protein>
    <submittedName>
        <fullName evidence="2">Uncharacterized protein</fullName>
    </submittedName>
</protein>
<reference evidence="3" key="1">
    <citation type="submission" date="2018-07" db="EMBL/GenBank/DDBJ databases">
        <authorList>
            <person name="Kim H."/>
        </authorList>
    </citation>
    <scope>NUCLEOTIDE SEQUENCE [LARGE SCALE GENOMIC DNA]</scope>
    <source>
        <strain evidence="3">F02</strain>
    </source>
</reference>
<evidence type="ECO:0000313" key="3">
    <source>
        <dbReference type="Proteomes" id="UP000252182"/>
    </source>
</evidence>
<gene>
    <name evidence="2" type="ORF">DTO96_101507</name>
</gene>
<dbReference type="KEGG" id="hyf:DTO96_101507"/>
<evidence type="ECO:0000313" key="2">
    <source>
        <dbReference type="EMBL" id="AXF85771.1"/>
    </source>
</evidence>
<name>A0A345DBN3_9BURK</name>
<organism evidence="2 3">
    <name type="scientific">Ephemeroptericola cinctiostellae</name>
    <dbReference type="NCBI Taxonomy" id="2268024"/>
    <lineage>
        <taxon>Bacteria</taxon>
        <taxon>Pseudomonadati</taxon>
        <taxon>Pseudomonadota</taxon>
        <taxon>Betaproteobacteria</taxon>
        <taxon>Burkholderiales</taxon>
        <taxon>Burkholderiaceae</taxon>
        <taxon>Ephemeroptericola</taxon>
    </lineage>
</organism>
<proteinExistence type="predicted"/>
<accession>A0A345DBN3</accession>
<dbReference type="EMBL" id="CP031124">
    <property type="protein sequence ID" value="AXF85771.1"/>
    <property type="molecule type" value="Genomic_DNA"/>
</dbReference>
<evidence type="ECO:0000256" key="1">
    <source>
        <dbReference type="SAM" id="MobiDB-lite"/>
    </source>
</evidence>
<sequence>MCNKKTYKNPQSKGWGFFTSGQLNKVQNAHFNPSSINCAAQFDENHTDSAILVLDTTSHSAGDWRQARNDSSDESDDLGFDYHPNLK</sequence>
<dbReference type="Proteomes" id="UP000252182">
    <property type="component" value="Chromosome"/>
</dbReference>
<dbReference type="AlphaFoldDB" id="A0A345DBN3"/>
<keyword evidence="3" id="KW-1185">Reference proteome</keyword>
<feature type="region of interest" description="Disordered" evidence="1">
    <location>
        <begin position="62"/>
        <end position="87"/>
    </location>
</feature>